<dbReference type="RefSeq" id="WP_006499463.1">
    <property type="nucleotide sequence ID" value="NZ_CP011013.1"/>
</dbReference>
<accession>A0A0D4CK98</accession>
<proteinExistence type="predicted"/>
<organism evidence="1 2">
    <name type="scientific">Limosilactobacillus mucosae LM1</name>
    <dbReference type="NCBI Taxonomy" id="1130798"/>
    <lineage>
        <taxon>Bacteria</taxon>
        <taxon>Bacillati</taxon>
        <taxon>Bacillota</taxon>
        <taxon>Bacilli</taxon>
        <taxon>Lactobacillales</taxon>
        <taxon>Lactobacillaceae</taxon>
        <taxon>Limosilactobacillus</taxon>
    </lineage>
</organism>
<evidence type="ECO:0000313" key="1">
    <source>
        <dbReference type="EMBL" id="AJT50567.1"/>
    </source>
</evidence>
<evidence type="ECO:0000313" key="2">
    <source>
        <dbReference type="Proteomes" id="UP000003645"/>
    </source>
</evidence>
<gene>
    <name evidence="1" type="ORF">LBLM1_05645</name>
</gene>
<name>A0A0D4CK98_LIMMU</name>
<dbReference type="AlphaFoldDB" id="A0A0D4CK98"/>
<dbReference type="KEGG" id="lmu:LBLM1_05645"/>
<dbReference type="Proteomes" id="UP000003645">
    <property type="component" value="Chromosome"/>
</dbReference>
<protein>
    <submittedName>
        <fullName evidence="1">Uncharacterized protein</fullName>
    </submittedName>
</protein>
<dbReference type="STRING" id="1130798.LBLM1_05645"/>
<dbReference type="EMBL" id="CP011013">
    <property type="protein sequence ID" value="AJT50567.1"/>
    <property type="molecule type" value="Genomic_DNA"/>
</dbReference>
<reference evidence="1 2" key="1">
    <citation type="journal article" date="2012" name="J. Bacteriol.">
        <title>Genome sequence of Lactobacillus mucosae LM1, isolated from piglet feces.</title>
        <authorList>
            <person name="Lee J.H."/>
            <person name="Valeriano V.D."/>
            <person name="Shin Y.R."/>
            <person name="Chae J.P."/>
            <person name="Kim G.B."/>
            <person name="Ham J.S."/>
            <person name="Chun J."/>
            <person name="Kang D.K."/>
        </authorList>
    </citation>
    <scope>NUCLEOTIDE SEQUENCE [LARGE SCALE GENOMIC DNA]</scope>
    <source>
        <strain evidence="1 2">LM1</strain>
    </source>
</reference>
<sequence length="439" mass="50632">MAEETKYVYSNGVDTIGYTAVELMNGLKGVDLRPYMSSRDIFLSWAGQLVTSDSSMKFAYQLRPLRRLEKIGQDDWTLINLVDLKGQKLPGFEGEDKAIEIMGEFGMPGDSHILMHYGQDTLEMLKDFDDFQEDDWQKAFDKAIEKAPAKAKSGEDLEMPRITADEVSQVVYEPERTTGFTQNQLNQKITQAKQILKNEYVQDRVSQQAIQFLDNSKVPVEKRWDLAERIMDVYQKNQEHTNNVKFDSETKYIFDGGNTPVNPVGFTKDRLAEWAALNEFDAPTLTEQVKAYARFSHRRFSYRLNPLVRTEKVYETPGILINVVDLQNNPEIPGYRNADKAIEITGYEFLPSHNRVHLLMPYSKETLDSLRDFRDLQTPEFDQAMNRLAKKVPSKVERGWAYLPLMSDKQIKEITYQKAPVNVQKLSPNSVPKKKDRSR</sequence>
<dbReference type="HOGENOM" id="CLU_623736_0_0_9"/>
<keyword evidence="2" id="KW-1185">Reference proteome</keyword>